<accession>A0AAE4FSA6</accession>
<dbReference type="InterPro" id="IPR036588">
    <property type="entry name" value="CobH/CbiC_sf"/>
</dbReference>
<dbReference type="NCBIfam" id="NF004619">
    <property type="entry name" value="PRK05953.1"/>
    <property type="match status" value="1"/>
</dbReference>
<dbReference type="AlphaFoldDB" id="A0AAE4FSA6"/>
<dbReference type="GO" id="GO:0009236">
    <property type="term" value="P:cobalamin biosynthetic process"/>
    <property type="evidence" value="ECO:0007669"/>
    <property type="project" value="UniProtKB-KW"/>
</dbReference>
<keyword evidence="4 6" id="KW-0413">Isomerase</keyword>
<evidence type="ECO:0000313" key="6">
    <source>
        <dbReference type="EMBL" id="MDS3861196.1"/>
    </source>
</evidence>
<keyword evidence="7" id="KW-1185">Reference proteome</keyword>
<dbReference type="PANTHER" id="PTHR43588:SF1">
    <property type="entry name" value="COBALT-PRECORRIN-8 METHYLMUTASE"/>
    <property type="match status" value="1"/>
</dbReference>
<evidence type="ECO:0000313" key="7">
    <source>
        <dbReference type="Proteomes" id="UP001268256"/>
    </source>
</evidence>
<evidence type="ECO:0000256" key="4">
    <source>
        <dbReference type="ARBA" id="ARBA00023235"/>
    </source>
</evidence>
<dbReference type="SUPFAM" id="SSF63965">
    <property type="entry name" value="Precorrin-8X methylmutase CbiC/CobH"/>
    <property type="match status" value="1"/>
</dbReference>
<dbReference type="EMBL" id="JAVMIP010000009">
    <property type="protein sequence ID" value="MDS3861196.1"/>
    <property type="molecule type" value="Genomic_DNA"/>
</dbReference>
<dbReference type="GO" id="GO:0016993">
    <property type="term" value="F:precorrin-8X methylmutase activity"/>
    <property type="evidence" value="ECO:0007669"/>
    <property type="project" value="UniProtKB-EC"/>
</dbReference>
<comment type="pathway">
    <text evidence="1">Cofactor biosynthesis; adenosylcobalamin biosynthesis.</text>
</comment>
<feature type="domain" description="Cobalamin biosynthesis precorrin-8X methylmutase CobH/CbiC" evidence="5">
    <location>
        <begin position="9"/>
        <end position="193"/>
    </location>
</feature>
<evidence type="ECO:0000256" key="3">
    <source>
        <dbReference type="ARBA" id="ARBA00022573"/>
    </source>
</evidence>
<organism evidence="6 7">
    <name type="scientific">Pseudocalidococcus azoricus BACA0444</name>
    <dbReference type="NCBI Taxonomy" id="2918990"/>
    <lineage>
        <taxon>Bacteria</taxon>
        <taxon>Bacillati</taxon>
        <taxon>Cyanobacteriota</taxon>
        <taxon>Cyanophyceae</taxon>
        <taxon>Acaryochloridales</taxon>
        <taxon>Thermosynechococcaceae</taxon>
        <taxon>Pseudocalidococcus</taxon>
        <taxon>Pseudocalidococcus azoricus</taxon>
    </lineage>
</organism>
<evidence type="ECO:0000256" key="2">
    <source>
        <dbReference type="ARBA" id="ARBA00009774"/>
    </source>
</evidence>
<comment type="similarity">
    <text evidence="2">Belongs to the CobH/CbiC family.</text>
</comment>
<reference evidence="7" key="1">
    <citation type="submission" date="2023-07" db="EMBL/GenBank/DDBJ databases">
        <authorList>
            <person name="Luz R."/>
            <person name="Cordeiro R."/>
            <person name="Fonseca A."/>
            <person name="Goncalves V."/>
        </authorList>
    </citation>
    <scope>NUCLEOTIDE SEQUENCE [LARGE SCALE GENOMIC DNA]</scope>
    <source>
        <strain evidence="7">BACA0444</strain>
    </source>
</reference>
<sequence length="210" mass="22969">MDWHSSDIQSLHLIDQELGDHKFTPAEYEIIRRVIYATGDFDYPTLIQFSPQALAAGVAALSVRTPIIVDVPLVQMGILPQLQTTFANPVYCGSETFTRPQTEKSRAAFGVETLSRRHPTAIFVIGASQTTLSPLLELVQADEIKPALIIHTPVGFLPQGREELEKSWLPNIMLNGQKGGPGVAAAILSGLIDLAWGAYGHDLKDQARSR</sequence>
<evidence type="ECO:0000259" key="5">
    <source>
        <dbReference type="Pfam" id="PF02570"/>
    </source>
</evidence>
<name>A0AAE4FSA6_9CYAN</name>
<dbReference type="RefSeq" id="WP_322878444.1">
    <property type="nucleotide sequence ID" value="NZ_JAVMIP010000009.1"/>
</dbReference>
<keyword evidence="3" id="KW-0169">Cobalamin biosynthesis</keyword>
<proteinExistence type="inferred from homology"/>
<dbReference type="PANTHER" id="PTHR43588">
    <property type="entry name" value="COBALT-PRECORRIN-8 METHYLMUTASE"/>
    <property type="match status" value="1"/>
</dbReference>
<dbReference type="Gene3D" id="3.40.50.10230">
    <property type="entry name" value="Cobalamin biosynthesis CobH/CbiC, precorrin-8X methylmutase"/>
    <property type="match status" value="1"/>
</dbReference>
<dbReference type="Pfam" id="PF02570">
    <property type="entry name" value="CbiC"/>
    <property type="match status" value="1"/>
</dbReference>
<protein>
    <submittedName>
        <fullName evidence="6">Precorrin-8X methylmutase</fullName>
        <ecNumber evidence="6">5.4.99.61</ecNumber>
    </submittedName>
</protein>
<evidence type="ECO:0000256" key="1">
    <source>
        <dbReference type="ARBA" id="ARBA00004953"/>
    </source>
</evidence>
<dbReference type="EC" id="5.4.99.61" evidence="6"/>
<dbReference type="Proteomes" id="UP001268256">
    <property type="component" value="Unassembled WGS sequence"/>
</dbReference>
<dbReference type="InterPro" id="IPR003722">
    <property type="entry name" value="Cbl_synth_CobH/CbiC"/>
</dbReference>
<gene>
    <name evidence="6" type="ORF">RIF25_10300</name>
</gene>
<comment type="caution">
    <text evidence="6">The sequence shown here is derived from an EMBL/GenBank/DDBJ whole genome shotgun (WGS) entry which is preliminary data.</text>
</comment>